<sequence length="310" mass="31022">MATLATVAIPRAGRTGGPCADCGGPVADDGYCTVCGQLRAEPDRDEATLGGIAVVTDRGISHARNEDAAAAGILTPVPDSLDRPPHALAVVVCDGVSSSINPQVASAAAAQAGVASILDSLSGSRDATAAMFAGLADAARAAAQPEPRTGIAGSCTFTAVIVIPAAGGTATVTIGNVGDSRSYWLPDPPAVPQQLTVDDSLAQELISAGAAAQSEAVLRGAHTLTRWLGADSEPTPWAETSVRTLTVTGPGVLVVCSDGLWNYLPEAGAIREFCTDADLLAVARALTDFALQSGGQDNITVAVIPIGGTS</sequence>
<feature type="domain" description="PPM-type phosphatase" evidence="1">
    <location>
        <begin position="51"/>
        <end position="306"/>
    </location>
</feature>
<name>A0A1G4WBC9_9MYCO</name>
<dbReference type="Gene3D" id="3.60.40.10">
    <property type="entry name" value="PPM-type phosphatase domain"/>
    <property type="match status" value="1"/>
</dbReference>
<dbReference type="InterPro" id="IPR036457">
    <property type="entry name" value="PPM-type-like_dom_sf"/>
</dbReference>
<evidence type="ECO:0000313" key="3">
    <source>
        <dbReference type="Proteomes" id="UP000199707"/>
    </source>
</evidence>
<evidence type="ECO:0000259" key="1">
    <source>
        <dbReference type="PROSITE" id="PS51746"/>
    </source>
</evidence>
<dbReference type="SMART" id="SM00332">
    <property type="entry name" value="PP2Cc"/>
    <property type="match status" value="1"/>
</dbReference>
<dbReference type="EMBL" id="FMUB01000005">
    <property type="protein sequence ID" value="SCX19906.1"/>
    <property type="molecule type" value="Genomic_DNA"/>
</dbReference>
<dbReference type="Proteomes" id="UP000199707">
    <property type="component" value="Unassembled WGS sequence"/>
</dbReference>
<dbReference type="STRING" id="1502745.SAMN02799620_02778"/>
<evidence type="ECO:0000313" key="2">
    <source>
        <dbReference type="EMBL" id="SCX19906.1"/>
    </source>
</evidence>
<organism evidence="2 3">
    <name type="scientific">Mycolicibacterium fluoranthenivorans</name>
    <dbReference type="NCBI Taxonomy" id="258505"/>
    <lineage>
        <taxon>Bacteria</taxon>
        <taxon>Bacillati</taxon>
        <taxon>Actinomycetota</taxon>
        <taxon>Actinomycetes</taxon>
        <taxon>Mycobacteriales</taxon>
        <taxon>Mycobacteriaceae</taxon>
        <taxon>Mycolicibacterium</taxon>
    </lineage>
</organism>
<dbReference type="PROSITE" id="PS51746">
    <property type="entry name" value="PPM_2"/>
    <property type="match status" value="1"/>
</dbReference>
<dbReference type="SUPFAM" id="SSF81606">
    <property type="entry name" value="PP2C-like"/>
    <property type="match status" value="1"/>
</dbReference>
<proteinExistence type="predicted"/>
<reference evidence="3" key="1">
    <citation type="submission" date="2016-10" db="EMBL/GenBank/DDBJ databases">
        <authorList>
            <person name="Varghese N."/>
            <person name="Submissions S."/>
        </authorList>
    </citation>
    <scope>NUCLEOTIDE SEQUENCE [LARGE SCALE GENOMIC DNA]</scope>
    <source>
        <strain evidence="3">UNC267MFSha1.1M11</strain>
    </source>
</reference>
<dbReference type="CDD" id="cd00143">
    <property type="entry name" value="PP2Cc"/>
    <property type="match status" value="1"/>
</dbReference>
<protein>
    <submittedName>
        <fullName evidence="2">Serine/threonine protein phosphatase PrpC</fullName>
    </submittedName>
</protein>
<dbReference type="InterPro" id="IPR001932">
    <property type="entry name" value="PPM-type_phosphatase-like_dom"/>
</dbReference>
<gene>
    <name evidence="2" type="ORF">SAMN02799620_02778</name>
</gene>
<dbReference type="AlphaFoldDB" id="A0A1G4WBC9"/>
<accession>A0A1G4WBC9</accession>
<dbReference type="SMART" id="SM00331">
    <property type="entry name" value="PP2C_SIG"/>
    <property type="match status" value="1"/>
</dbReference>